<comment type="similarity">
    <text evidence="2">Belongs to the IucA/IucC family.</text>
</comment>
<dbReference type="Pfam" id="PF06276">
    <property type="entry name" value="FhuF"/>
    <property type="match status" value="1"/>
</dbReference>
<organism evidence="6">
    <name type="scientific">Actinoplanes campanulatus</name>
    <dbReference type="NCBI Taxonomy" id="113559"/>
    <lineage>
        <taxon>Bacteria</taxon>
        <taxon>Bacillati</taxon>
        <taxon>Actinomycetota</taxon>
        <taxon>Actinomycetes</taxon>
        <taxon>Micromonosporales</taxon>
        <taxon>Micromonosporaceae</taxon>
        <taxon>Actinoplanes</taxon>
    </lineage>
</organism>
<feature type="region of interest" description="Disordered" evidence="3">
    <location>
        <begin position="1"/>
        <end position="36"/>
    </location>
</feature>
<evidence type="ECO:0000256" key="3">
    <source>
        <dbReference type="SAM" id="MobiDB-lite"/>
    </source>
</evidence>
<dbReference type="Pfam" id="PF04183">
    <property type="entry name" value="IucA_IucC"/>
    <property type="match status" value="2"/>
</dbReference>
<feature type="domain" description="Aerobactin siderophore biosynthesis IucA/IucC N-terminal" evidence="4">
    <location>
        <begin position="224"/>
        <end position="339"/>
    </location>
</feature>
<feature type="domain" description="Aerobactin siderophore biosynthesis IucA/IucC-like C-terminal" evidence="5">
    <location>
        <begin position="373"/>
        <end position="485"/>
    </location>
</feature>
<protein>
    <submittedName>
        <fullName evidence="6">Iron transporter</fullName>
    </submittedName>
</protein>
<dbReference type="EMBL" id="BOMF01000104">
    <property type="protein sequence ID" value="GID48229.1"/>
    <property type="molecule type" value="Genomic_DNA"/>
</dbReference>
<evidence type="ECO:0000256" key="2">
    <source>
        <dbReference type="ARBA" id="ARBA00007832"/>
    </source>
</evidence>
<proteinExistence type="inferred from homology"/>
<accession>A0ABQ3WPP7</accession>
<dbReference type="Gene3D" id="1.10.510.40">
    <property type="match status" value="1"/>
</dbReference>
<sequence>MITTADAVSPPDSHRPDRDNEHVPTTTADPAGTRKQLADLRPDLLTGYDTALPAAHAAILARLLLALEHEPLPGLLTRHHHDGRTHLRFTHTTITYPTTAATPFTEPPAGLTVTVDGTDTTDPATLTAHLWPGASLADEIANSVANLALARAANPNPATLTGIDQPGHAEQLLVDGHPLHPCCRTRTGMTVADLLAYAPEHHPTFPLRRLRVPPNRWYGTANPILYAHPWQAAHLLDRHPWLTDDGPTTPVRPLMSLRTVAPIDGGPHIKTAVDIQMTSAIRTVSPAAVHNGPRLSTFLNRLTADLPLDVLTETEAGAAITDHGPDRHLAHLIRQAPPPGAIPLGVLATTPAILDTIDDPYTFITDLGTVLFAPLATLLDRGVALEAHGQNTLIQLSGGRPTRTIYRDLGGVRVHTTAGAPDLHGDLPTDNPDELRTKLAAAALATVARQTITALTRHHHAEPGKLWQLLATALRHADPKLRTDPLPVKATTAMRLAADPLHDQWTHLPNPMAAFA</sequence>
<reference evidence="6" key="1">
    <citation type="submission" date="2021-01" db="EMBL/GenBank/DDBJ databases">
        <title>Whole genome shotgun sequence of Actinoplanes capillaceus NBRC 16408.</title>
        <authorList>
            <person name="Komaki H."/>
            <person name="Tamura T."/>
        </authorList>
    </citation>
    <scope>NUCLEOTIDE SEQUENCE [LARGE SCALE GENOMIC DNA]</scope>
    <source>
        <strain evidence="6">NBRC 16408</strain>
    </source>
</reference>
<dbReference type="InterPro" id="IPR007310">
    <property type="entry name" value="Aerobactin_biosyn_IucA/IucC_N"/>
</dbReference>
<gene>
    <name evidence="6" type="ORF">Aca07nite_55040</name>
</gene>
<evidence type="ECO:0000259" key="4">
    <source>
        <dbReference type="Pfam" id="PF04183"/>
    </source>
</evidence>
<comment type="pathway">
    <text evidence="1">Siderophore biosynthesis.</text>
</comment>
<dbReference type="InterPro" id="IPR037455">
    <property type="entry name" value="LucA/IucC-like"/>
</dbReference>
<feature type="domain" description="Aerobactin siderophore biosynthesis IucA/IucC N-terminal" evidence="4">
    <location>
        <begin position="169"/>
        <end position="216"/>
    </location>
</feature>
<dbReference type="Gene3D" id="6.10.250.3370">
    <property type="match status" value="1"/>
</dbReference>
<dbReference type="InterPro" id="IPR022770">
    <property type="entry name" value="IucA/IucC-like_C"/>
</dbReference>
<dbReference type="PANTHER" id="PTHR34384">
    <property type="entry name" value="L-2,3-DIAMINOPROPANOATE--CITRATE LIGASE"/>
    <property type="match status" value="1"/>
</dbReference>
<name>A0ABQ3WPP7_9ACTN</name>
<feature type="compositionally biased region" description="Basic and acidic residues" evidence="3">
    <location>
        <begin position="12"/>
        <end position="22"/>
    </location>
</feature>
<comment type="caution">
    <text evidence="6">The sequence shown here is derived from an EMBL/GenBank/DDBJ whole genome shotgun (WGS) entry which is preliminary data.</text>
</comment>
<evidence type="ECO:0000259" key="5">
    <source>
        <dbReference type="Pfam" id="PF06276"/>
    </source>
</evidence>
<evidence type="ECO:0000313" key="6">
    <source>
        <dbReference type="EMBL" id="GID48229.1"/>
    </source>
</evidence>
<dbReference type="PANTHER" id="PTHR34384:SF5">
    <property type="entry name" value="L-2,3-DIAMINOPROPANOATE--CITRATE LIGASE"/>
    <property type="match status" value="1"/>
</dbReference>
<evidence type="ECO:0000256" key="1">
    <source>
        <dbReference type="ARBA" id="ARBA00004924"/>
    </source>
</evidence>